<sequence length="154" mass="16600">MIKSRSSSQSSLPPQDSVDSACSDELMGSHSRRWLADLLDKDMSSESGDVTAVGRDGLCVDYHFPVGELEMKSGVKWKRPKRNVKQDHFHGGVSETAACGDCGICEERRGRVTLVAAAPGCTFLVKPGDVLASSLLVLALLFFLLSQVLMSKLA</sequence>
<gene>
    <name evidence="3" type="ORF">GOODEAATRI_001859</name>
</gene>
<evidence type="ECO:0000256" key="2">
    <source>
        <dbReference type="SAM" id="Phobius"/>
    </source>
</evidence>
<feature type="region of interest" description="Disordered" evidence="1">
    <location>
        <begin position="1"/>
        <end position="23"/>
    </location>
</feature>
<comment type="caution">
    <text evidence="3">The sequence shown here is derived from an EMBL/GenBank/DDBJ whole genome shotgun (WGS) entry which is preliminary data.</text>
</comment>
<evidence type="ECO:0000313" key="4">
    <source>
        <dbReference type="Proteomes" id="UP001476798"/>
    </source>
</evidence>
<keyword evidence="2" id="KW-1133">Transmembrane helix</keyword>
<dbReference type="EMBL" id="JAHRIO010010057">
    <property type="protein sequence ID" value="MEQ2160673.1"/>
    <property type="molecule type" value="Genomic_DNA"/>
</dbReference>
<evidence type="ECO:0000313" key="3">
    <source>
        <dbReference type="EMBL" id="MEQ2160673.1"/>
    </source>
</evidence>
<feature type="transmembrane region" description="Helical" evidence="2">
    <location>
        <begin position="130"/>
        <end position="150"/>
    </location>
</feature>
<evidence type="ECO:0000256" key="1">
    <source>
        <dbReference type="SAM" id="MobiDB-lite"/>
    </source>
</evidence>
<keyword evidence="4" id="KW-1185">Reference proteome</keyword>
<name>A0ABV0MNI2_9TELE</name>
<protein>
    <submittedName>
        <fullName evidence="3">Uncharacterized protein</fullName>
    </submittedName>
</protein>
<keyword evidence="2" id="KW-0472">Membrane</keyword>
<reference evidence="3 4" key="1">
    <citation type="submission" date="2021-06" db="EMBL/GenBank/DDBJ databases">
        <authorList>
            <person name="Palmer J.M."/>
        </authorList>
    </citation>
    <scope>NUCLEOTIDE SEQUENCE [LARGE SCALE GENOMIC DNA]</scope>
    <source>
        <strain evidence="3 4">GA_2019</strain>
        <tissue evidence="3">Muscle</tissue>
    </source>
</reference>
<keyword evidence="2" id="KW-0812">Transmembrane</keyword>
<proteinExistence type="predicted"/>
<accession>A0ABV0MNI2</accession>
<feature type="compositionally biased region" description="Low complexity" evidence="1">
    <location>
        <begin position="1"/>
        <end position="20"/>
    </location>
</feature>
<organism evidence="3 4">
    <name type="scientific">Goodea atripinnis</name>
    <dbReference type="NCBI Taxonomy" id="208336"/>
    <lineage>
        <taxon>Eukaryota</taxon>
        <taxon>Metazoa</taxon>
        <taxon>Chordata</taxon>
        <taxon>Craniata</taxon>
        <taxon>Vertebrata</taxon>
        <taxon>Euteleostomi</taxon>
        <taxon>Actinopterygii</taxon>
        <taxon>Neopterygii</taxon>
        <taxon>Teleostei</taxon>
        <taxon>Neoteleostei</taxon>
        <taxon>Acanthomorphata</taxon>
        <taxon>Ovalentaria</taxon>
        <taxon>Atherinomorphae</taxon>
        <taxon>Cyprinodontiformes</taxon>
        <taxon>Goodeidae</taxon>
        <taxon>Goodea</taxon>
    </lineage>
</organism>
<dbReference type="Proteomes" id="UP001476798">
    <property type="component" value="Unassembled WGS sequence"/>
</dbReference>